<dbReference type="AlphaFoldDB" id="A0A6J6H580"/>
<dbReference type="Pfam" id="PF04794">
    <property type="entry name" value="YdjC"/>
    <property type="match status" value="1"/>
</dbReference>
<gene>
    <name evidence="6" type="ORF">UFOPK1835_00945</name>
</gene>
<dbReference type="PANTHER" id="PTHR31609">
    <property type="entry name" value="YDJC DEACETYLASE FAMILY MEMBER"/>
    <property type="match status" value="1"/>
</dbReference>
<sequence>MIHPDPPSGTVHDVTTLAERLGYAADTRLVIINSDDLGLCHAANTGIYESLRQGLATSATLMVPCPWAREAASDYRGEDVGVHLTLNAEYEKYRWGPITHAPSLLDGDGGFPRTVSDLWDHADLDEVRRECRAQIERAILWGFDVSHLDSHMGALQLRPEFFDVYLDLAVEFGLPLRLSGASTERTIGFPFRRLAAEEGIVSPDHFVYVGGVGSRRAIENALFELPVGVTEMYVHPATDTPELRAIGTDWPARVDDLHLVCHDSRLRAMIDRSGIVLIGYRELRDLQRSGS</sequence>
<evidence type="ECO:0000256" key="1">
    <source>
        <dbReference type="ARBA" id="ARBA00001946"/>
    </source>
</evidence>
<keyword evidence="5" id="KW-0119">Carbohydrate metabolism</keyword>
<organism evidence="6">
    <name type="scientific">freshwater metagenome</name>
    <dbReference type="NCBI Taxonomy" id="449393"/>
    <lineage>
        <taxon>unclassified sequences</taxon>
        <taxon>metagenomes</taxon>
        <taxon>ecological metagenomes</taxon>
    </lineage>
</organism>
<dbReference type="InterPro" id="IPR006879">
    <property type="entry name" value="YdjC-like"/>
</dbReference>
<reference evidence="6" key="1">
    <citation type="submission" date="2020-05" db="EMBL/GenBank/DDBJ databases">
        <authorList>
            <person name="Chiriac C."/>
            <person name="Salcher M."/>
            <person name="Ghai R."/>
            <person name="Kavagutti S V."/>
        </authorList>
    </citation>
    <scope>NUCLEOTIDE SEQUENCE</scope>
</reference>
<comment type="cofactor">
    <cofactor evidence="1">
        <name>Mg(2+)</name>
        <dbReference type="ChEBI" id="CHEBI:18420"/>
    </cofactor>
</comment>
<dbReference type="InterPro" id="IPR011330">
    <property type="entry name" value="Glyco_hydro/deAcase_b/a-brl"/>
</dbReference>
<keyword evidence="3" id="KW-0378">Hydrolase</keyword>
<evidence type="ECO:0000256" key="2">
    <source>
        <dbReference type="ARBA" id="ARBA00022723"/>
    </source>
</evidence>
<accession>A0A6J6H580</accession>
<keyword evidence="4" id="KW-0460">Magnesium</keyword>
<dbReference type="GO" id="GO:0005975">
    <property type="term" value="P:carbohydrate metabolic process"/>
    <property type="evidence" value="ECO:0007669"/>
    <property type="project" value="InterPro"/>
</dbReference>
<dbReference type="GO" id="GO:0046872">
    <property type="term" value="F:metal ion binding"/>
    <property type="evidence" value="ECO:0007669"/>
    <property type="project" value="UniProtKB-KW"/>
</dbReference>
<dbReference type="EMBL" id="CAEZUP010000033">
    <property type="protein sequence ID" value="CAB4608832.1"/>
    <property type="molecule type" value="Genomic_DNA"/>
</dbReference>
<name>A0A6J6H580_9ZZZZ</name>
<dbReference type="PANTHER" id="PTHR31609:SF1">
    <property type="entry name" value="CARBOHYDRATE DEACETYLASE"/>
    <property type="match status" value="1"/>
</dbReference>
<dbReference type="GO" id="GO:0016787">
    <property type="term" value="F:hydrolase activity"/>
    <property type="evidence" value="ECO:0007669"/>
    <property type="project" value="UniProtKB-KW"/>
</dbReference>
<proteinExistence type="predicted"/>
<protein>
    <submittedName>
        <fullName evidence="6">Unannotated protein</fullName>
    </submittedName>
</protein>
<dbReference type="SUPFAM" id="SSF88713">
    <property type="entry name" value="Glycoside hydrolase/deacetylase"/>
    <property type="match status" value="1"/>
</dbReference>
<evidence type="ECO:0000256" key="3">
    <source>
        <dbReference type="ARBA" id="ARBA00022801"/>
    </source>
</evidence>
<evidence type="ECO:0000256" key="4">
    <source>
        <dbReference type="ARBA" id="ARBA00022842"/>
    </source>
</evidence>
<dbReference type="GO" id="GO:0019213">
    <property type="term" value="F:deacetylase activity"/>
    <property type="evidence" value="ECO:0007669"/>
    <property type="project" value="TreeGrafter"/>
</dbReference>
<evidence type="ECO:0000256" key="5">
    <source>
        <dbReference type="ARBA" id="ARBA00023277"/>
    </source>
</evidence>
<dbReference type="CDD" id="cd10802">
    <property type="entry name" value="YdjC_TTHB029_like"/>
    <property type="match status" value="1"/>
</dbReference>
<evidence type="ECO:0000313" key="6">
    <source>
        <dbReference type="EMBL" id="CAB4608832.1"/>
    </source>
</evidence>
<keyword evidence="2" id="KW-0479">Metal-binding</keyword>
<dbReference type="Gene3D" id="3.20.20.370">
    <property type="entry name" value="Glycoside hydrolase/deacetylase"/>
    <property type="match status" value="1"/>
</dbReference>